<dbReference type="PANTHER" id="PTHR23073">
    <property type="entry name" value="26S PROTEASOME REGULATORY SUBUNIT"/>
    <property type="match status" value="1"/>
</dbReference>
<dbReference type="SUPFAM" id="SSF52540">
    <property type="entry name" value="P-loop containing nucleoside triphosphate hydrolases"/>
    <property type="match status" value="1"/>
</dbReference>
<comment type="similarity">
    <text evidence="1">Belongs to the AAA ATPase family.</text>
</comment>
<protein>
    <submittedName>
        <fullName evidence="5">ATP-binding protein</fullName>
    </submittedName>
</protein>
<dbReference type="Gene3D" id="3.40.50.300">
    <property type="entry name" value="P-loop containing nucleotide triphosphate hydrolases"/>
    <property type="match status" value="1"/>
</dbReference>
<evidence type="ECO:0000259" key="4">
    <source>
        <dbReference type="SMART" id="SM00382"/>
    </source>
</evidence>
<dbReference type="InterPro" id="IPR003959">
    <property type="entry name" value="ATPase_AAA_core"/>
</dbReference>
<evidence type="ECO:0000256" key="2">
    <source>
        <dbReference type="ARBA" id="ARBA00022741"/>
    </source>
</evidence>
<proteinExistence type="inferred from homology"/>
<feature type="domain" description="AAA+ ATPase" evidence="4">
    <location>
        <begin position="251"/>
        <end position="383"/>
    </location>
</feature>
<evidence type="ECO:0000256" key="3">
    <source>
        <dbReference type="ARBA" id="ARBA00022840"/>
    </source>
</evidence>
<dbReference type="Proteomes" id="UP001528823">
    <property type="component" value="Unassembled WGS sequence"/>
</dbReference>
<dbReference type="Gene3D" id="1.10.8.60">
    <property type="match status" value="1"/>
</dbReference>
<keyword evidence="2" id="KW-0547">Nucleotide-binding</keyword>
<accession>A0ABT5U658</accession>
<gene>
    <name evidence="5" type="ORF">ORQ98_01740</name>
</gene>
<keyword evidence="6" id="KW-1185">Reference proteome</keyword>
<dbReference type="InterPro" id="IPR003593">
    <property type="entry name" value="AAA+_ATPase"/>
</dbReference>
<dbReference type="EMBL" id="JAPMOU010000002">
    <property type="protein sequence ID" value="MDE1460679.1"/>
    <property type="molecule type" value="Genomic_DNA"/>
</dbReference>
<reference evidence="5 6" key="1">
    <citation type="submission" date="2022-11" db="EMBL/GenBank/DDBJ databases">
        <title>Spartinivicinus poritis sp. nov., isolated from scleractinian coral Porites lutea.</title>
        <authorList>
            <person name="Zhang G."/>
            <person name="Cai L."/>
            <person name="Wei Q."/>
        </authorList>
    </citation>
    <scope>NUCLEOTIDE SEQUENCE [LARGE SCALE GENOMIC DNA]</scope>
    <source>
        <strain evidence="5 6">A2-2</strain>
    </source>
</reference>
<dbReference type="Pfam" id="PF00004">
    <property type="entry name" value="AAA"/>
    <property type="match status" value="1"/>
</dbReference>
<comment type="caution">
    <text evidence="5">The sequence shown here is derived from an EMBL/GenBank/DDBJ whole genome shotgun (WGS) entry which is preliminary data.</text>
</comment>
<evidence type="ECO:0000256" key="1">
    <source>
        <dbReference type="ARBA" id="ARBA00006914"/>
    </source>
</evidence>
<dbReference type="InterPro" id="IPR050221">
    <property type="entry name" value="26S_Proteasome_ATPase"/>
</dbReference>
<dbReference type="CDD" id="cd19481">
    <property type="entry name" value="RecA-like_protease"/>
    <property type="match status" value="1"/>
</dbReference>
<evidence type="ECO:0000313" key="5">
    <source>
        <dbReference type="EMBL" id="MDE1460679.1"/>
    </source>
</evidence>
<sequence length="460" mass="52575">MSSVKFIEQELDWLQRVIMTRIQLYFKQDCSFSDILQVVPPALTGKTDYYPELLQQYSFDYCGRLLLVLSLAPHLRPEVLDIFFTKNTGFDRPYSEFGGLPVDGHGGFWPTVETAAFIWSGGDLAKRLQLQQYIRINPTLPNQGEQPTPVLVGQSGFHQSAVLPVNHIEQENMFTAKLIVSDGFLRKISGQLPYQPRYGHHFPAEPITTQLTWEDLVLSPEVMDQVEEIRAWITHRSTLLNDWQLKKKIQPGFRSLFYGPPGTGKTLTATLLGKVTDMPVYRVDLSMVVSKYIGETEKNLSQVFDQAEKQDWILFFDEADALFSKRTETVSANDRHANQEVAYLLQRIEHFPGIVLLATNLKSNIDEAFLRRFQSVIHFSMPDAEHRYVLWKGAFANPERLAANVDFTEIANEYELSGGAIINVLRYASLMALRQGNQQVKLQDIRQGIQKEFRKLGRIA</sequence>
<evidence type="ECO:0000313" key="6">
    <source>
        <dbReference type="Proteomes" id="UP001528823"/>
    </source>
</evidence>
<dbReference type="RefSeq" id="WP_274687051.1">
    <property type="nucleotide sequence ID" value="NZ_JAPMOU010000002.1"/>
</dbReference>
<name>A0ABT5U658_9GAMM</name>
<organism evidence="5 6">
    <name type="scientific">Spartinivicinus poritis</name>
    <dbReference type="NCBI Taxonomy" id="2994640"/>
    <lineage>
        <taxon>Bacteria</taxon>
        <taxon>Pseudomonadati</taxon>
        <taxon>Pseudomonadota</taxon>
        <taxon>Gammaproteobacteria</taxon>
        <taxon>Oceanospirillales</taxon>
        <taxon>Zooshikellaceae</taxon>
        <taxon>Spartinivicinus</taxon>
    </lineage>
</organism>
<dbReference type="GO" id="GO:0005524">
    <property type="term" value="F:ATP binding"/>
    <property type="evidence" value="ECO:0007669"/>
    <property type="project" value="UniProtKB-KW"/>
</dbReference>
<dbReference type="SMART" id="SM00382">
    <property type="entry name" value="AAA"/>
    <property type="match status" value="1"/>
</dbReference>
<keyword evidence="3 5" id="KW-0067">ATP-binding</keyword>
<dbReference type="InterPro" id="IPR027417">
    <property type="entry name" value="P-loop_NTPase"/>
</dbReference>